<dbReference type="Pfam" id="PF00081">
    <property type="entry name" value="Sod_Fe_N"/>
    <property type="match status" value="1"/>
</dbReference>
<dbReference type="InterPro" id="IPR019831">
    <property type="entry name" value="Mn/Fe_SOD_N"/>
</dbReference>
<evidence type="ECO:0000256" key="6">
    <source>
        <dbReference type="RuleBase" id="RU000414"/>
    </source>
</evidence>
<dbReference type="GO" id="GO:0004784">
    <property type="term" value="F:superoxide dismutase activity"/>
    <property type="evidence" value="ECO:0007669"/>
    <property type="project" value="UniProtKB-EC"/>
</dbReference>
<dbReference type="PANTHER" id="PTHR43595:SF2">
    <property type="entry name" value="SMALL RIBOSOMAL SUBUNIT PROTEIN MS42"/>
    <property type="match status" value="1"/>
</dbReference>
<dbReference type="InterPro" id="IPR001189">
    <property type="entry name" value="Mn/Fe_SOD"/>
</dbReference>
<dbReference type="InterPro" id="IPR019832">
    <property type="entry name" value="Mn/Fe_SOD_C"/>
</dbReference>
<dbReference type="PROSITE" id="PS00088">
    <property type="entry name" value="SOD_MN"/>
    <property type="match status" value="1"/>
</dbReference>
<dbReference type="GO" id="GO:0005737">
    <property type="term" value="C:cytoplasm"/>
    <property type="evidence" value="ECO:0007669"/>
    <property type="project" value="TreeGrafter"/>
</dbReference>
<accession>U4P5U4</accession>
<feature type="domain" description="Manganese/iron superoxide dismutase N-terminal" evidence="7">
    <location>
        <begin position="8"/>
        <end position="93"/>
    </location>
</feature>
<reference evidence="9" key="2">
    <citation type="submission" date="2009-08" db="EMBL/GenBank/DDBJ databases">
        <authorList>
            <person name="Shrivastava S."/>
            <person name="Brinkac L.M."/>
            <person name="Dodson R.J."/>
            <person name="Harkins D.M."/>
            <person name="Durkin A.S."/>
            <person name="Sutton G."/>
        </authorList>
    </citation>
    <scope>NUCLEOTIDE SEQUENCE</scope>
    <source>
        <strain evidence="9">Eklund 17B</strain>
    </source>
</reference>
<dbReference type="SUPFAM" id="SSF54719">
    <property type="entry name" value="Fe,Mn superoxide dismutase (SOD), C-terminal domain"/>
    <property type="match status" value="1"/>
</dbReference>
<gene>
    <name evidence="9" type="primary">sodA</name>
    <name evidence="9" type="ordered locus">CLL_A1835</name>
</gene>
<name>B2TMN1_CLOBB</name>
<evidence type="ECO:0000259" key="7">
    <source>
        <dbReference type="Pfam" id="PF00081"/>
    </source>
</evidence>
<dbReference type="PRINTS" id="PR01703">
    <property type="entry name" value="MNSODISMTASE"/>
</dbReference>
<evidence type="ECO:0000256" key="5">
    <source>
        <dbReference type="PIRSR" id="PIRSR000349-1"/>
    </source>
</evidence>
<proteinExistence type="inferred from homology"/>
<dbReference type="Pfam" id="PF02777">
    <property type="entry name" value="Sod_Fe_C"/>
    <property type="match status" value="1"/>
</dbReference>
<evidence type="ECO:0000256" key="4">
    <source>
        <dbReference type="ARBA" id="ARBA00023002"/>
    </source>
</evidence>
<evidence type="ECO:0000313" key="9">
    <source>
        <dbReference type="EMBL" id="ACD24718.1"/>
    </source>
</evidence>
<dbReference type="EMBL" id="CP001056">
    <property type="protein sequence ID" value="ACD24718.1"/>
    <property type="molecule type" value="Genomic_DNA"/>
</dbReference>
<feature type="binding site" evidence="5">
    <location>
        <position position="168"/>
    </location>
    <ligand>
        <name>Mn(2+)</name>
        <dbReference type="ChEBI" id="CHEBI:29035"/>
    </ligand>
</feature>
<dbReference type="HOGENOM" id="CLU_031625_0_1_9"/>
<protein>
    <recommendedName>
        <fullName evidence="2 6">Superoxide dismutase</fullName>
        <ecNumber evidence="2 6">1.15.1.1</ecNumber>
    </recommendedName>
</protein>
<reference evidence="9" key="1">
    <citation type="submission" date="2009-06" db="EMBL/GenBank/DDBJ databases">
        <authorList>
            <consortium name="US DOE Joint Genome Institute (JGI-PGF)"/>
            <person name="Lucas S."/>
            <person name="Copeland A."/>
            <person name="Lapidus A."/>
            <person name="Glavina del Rio T."/>
            <person name="Dalin E."/>
            <person name="Tice H."/>
            <person name="Bruce D."/>
            <person name="Goodwin L."/>
            <person name="Pitluck S."/>
            <person name="Kyrpides N."/>
            <person name="Mavromatis K."/>
            <person name="Ivanova N."/>
            <person name="Saunders E."/>
            <person name="Brettin T."/>
            <person name="Detter J.C."/>
            <person name="Han C."/>
            <person name="Larimer F."/>
            <person name="Land M."/>
            <person name="Hauser L."/>
            <person name="Markowitz V."/>
            <person name="Cheng J.-F."/>
            <person name="Hugenholtz P."/>
            <person name="Woyke T."/>
            <person name="Wu D."/>
            <person name="Gronow S."/>
            <person name="Klenk H.-P."/>
            <person name="Eisen J.A."/>
        </authorList>
    </citation>
    <scope>NUCLEOTIDE SEQUENCE</scope>
    <source>
        <strain evidence="9">Eklund 17B</strain>
    </source>
</reference>
<feature type="binding site" evidence="5">
    <location>
        <position position="85"/>
    </location>
    <ligand>
        <name>Mn(2+)</name>
        <dbReference type="ChEBI" id="CHEBI:29035"/>
    </ligand>
</feature>
<dbReference type="KEGG" id="cbk:CLL_A1835"/>
<dbReference type="GO" id="GO:0046872">
    <property type="term" value="F:metal ion binding"/>
    <property type="evidence" value="ECO:0007669"/>
    <property type="project" value="UniProtKB-KW"/>
</dbReference>
<dbReference type="InterPro" id="IPR036314">
    <property type="entry name" value="SOD_C_sf"/>
</dbReference>
<dbReference type="SUPFAM" id="SSF46609">
    <property type="entry name" value="Fe,Mn superoxide dismutase (SOD), N-terminal domain"/>
    <property type="match status" value="1"/>
</dbReference>
<evidence type="ECO:0000259" key="8">
    <source>
        <dbReference type="Pfam" id="PF02777"/>
    </source>
</evidence>
<feature type="binding site" evidence="5">
    <location>
        <position position="172"/>
    </location>
    <ligand>
        <name>Mn(2+)</name>
        <dbReference type="ChEBI" id="CHEBI:29035"/>
    </ligand>
</feature>
<comment type="catalytic activity">
    <reaction evidence="6">
        <text>2 superoxide + 2 H(+) = H2O2 + O2</text>
        <dbReference type="Rhea" id="RHEA:20696"/>
        <dbReference type="ChEBI" id="CHEBI:15378"/>
        <dbReference type="ChEBI" id="CHEBI:15379"/>
        <dbReference type="ChEBI" id="CHEBI:16240"/>
        <dbReference type="ChEBI" id="CHEBI:18421"/>
        <dbReference type="EC" id="1.15.1.1"/>
    </reaction>
</comment>
<dbReference type="EC" id="1.15.1.1" evidence="2 6"/>
<dbReference type="Gene3D" id="3.55.40.20">
    <property type="entry name" value="Iron/manganese superoxide dismutase, C-terminal domain"/>
    <property type="match status" value="1"/>
</dbReference>
<comment type="function">
    <text evidence="6">Destroys radicals which are normally produced within the cells and which are toxic to biological systems.</text>
</comment>
<accession>B2TMN1</accession>
<evidence type="ECO:0000256" key="3">
    <source>
        <dbReference type="ARBA" id="ARBA00022723"/>
    </source>
</evidence>
<dbReference type="Gene3D" id="1.10.287.990">
    <property type="entry name" value="Fe,Mn superoxide dismutase (SOD) domain"/>
    <property type="match status" value="1"/>
</dbReference>
<comment type="similarity">
    <text evidence="1 6">Belongs to the iron/manganese superoxide dismutase family.</text>
</comment>
<dbReference type="PANTHER" id="PTHR43595">
    <property type="entry name" value="37S RIBOSOMAL PROTEIN S26, MITOCHONDRIAL"/>
    <property type="match status" value="1"/>
</dbReference>
<sequence>MIKMFDKIELQYGYNDLEPYIDGETINIHYNKHLQTYVNNLNKLLEGYEELIDGKTLEQLLANVDDFPKEIRQDLINQGGGVANHNLYFYILSPNPKKNPEGILLYEINNKFGDIENLKIQLTNLAISQFGSGYGFLVKDSRGNLSIVKTLNQNSPISNGLTPILCIDVWEHAYYLKYKNLRADYVKNIWNVIDWSKVQGLYENYVI</sequence>
<keyword evidence="4 6" id="KW-0560">Oxidoreductase</keyword>
<dbReference type="InterPro" id="IPR036324">
    <property type="entry name" value="Mn/Fe_SOD_N_sf"/>
</dbReference>
<evidence type="ECO:0000256" key="1">
    <source>
        <dbReference type="ARBA" id="ARBA00008714"/>
    </source>
</evidence>
<feature type="domain" description="Manganese/iron superoxide dismutase C-terminal" evidence="8">
    <location>
        <begin position="101"/>
        <end position="199"/>
    </location>
</feature>
<dbReference type="InterPro" id="IPR019833">
    <property type="entry name" value="Mn/Fe_SOD_BS"/>
</dbReference>
<dbReference type="PIRSF" id="PIRSF000349">
    <property type="entry name" value="SODismutase"/>
    <property type="match status" value="1"/>
</dbReference>
<evidence type="ECO:0000256" key="2">
    <source>
        <dbReference type="ARBA" id="ARBA00012682"/>
    </source>
</evidence>
<organism evidence="9">
    <name type="scientific">Clostridium botulinum (strain Eklund 17B / Type B)</name>
    <dbReference type="NCBI Taxonomy" id="935198"/>
    <lineage>
        <taxon>Bacteria</taxon>
        <taxon>Bacillati</taxon>
        <taxon>Bacillota</taxon>
        <taxon>Clostridia</taxon>
        <taxon>Eubacteriales</taxon>
        <taxon>Clostridiaceae</taxon>
        <taxon>Clostridium</taxon>
    </lineage>
</organism>
<dbReference type="PATRIC" id="fig|935198.13.peg.1781"/>
<keyword evidence="3 5" id="KW-0479">Metal-binding</keyword>
<feature type="binding site" evidence="5">
    <location>
        <position position="29"/>
    </location>
    <ligand>
        <name>Mn(2+)</name>
        <dbReference type="ChEBI" id="CHEBI:29035"/>
    </ligand>
</feature>
<dbReference type="AlphaFoldDB" id="B2TMN1"/>